<comment type="subcellular location">
    <subcellularLocation>
        <location evidence="1">Membrane</location>
        <topology evidence="1">Multi-pass membrane protein</topology>
    </subcellularLocation>
</comment>
<evidence type="ECO:0000256" key="4">
    <source>
        <dbReference type="ARBA" id="ARBA00023136"/>
    </source>
</evidence>
<dbReference type="Gene3D" id="1.10.3730.20">
    <property type="match status" value="1"/>
</dbReference>
<evidence type="ECO:0000256" key="2">
    <source>
        <dbReference type="ARBA" id="ARBA00022692"/>
    </source>
</evidence>
<dbReference type="Pfam" id="PF04142">
    <property type="entry name" value="Nuc_sug_transp"/>
    <property type="match status" value="1"/>
</dbReference>
<feature type="transmembrane region" description="Helical" evidence="5">
    <location>
        <begin position="132"/>
        <end position="152"/>
    </location>
</feature>
<dbReference type="AlphaFoldDB" id="A0A9P7VAC0"/>
<evidence type="ECO:0000313" key="6">
    <source>
        <dbReference type="EMBL" id="KAG7193748.1"/>
    </source>
</evidence>
<protein>
    <submittedName>
        <fullName evidence="6">Uncharacterized protein</fullName>
    </submittedName>
</protein>
<dbReference type="PIRSF" id="PIRSF036436">
    <property type="entry name" value="UCP036436"/>
    <property type="match status" value="1"/>
</dbReference>
<dbReference type="RefSeq" id="XP_043049296.1">
    <property type="nucleotide sequence ID" value="XM_043191284.1"/>
</dbReference>
<feature type="transmembrane region" description="Helical" evidence="5">
    <location>
        <begin position="198"/>
        <end position="220"/>
    </location>
</feature>
<dbReference type="InterPro" id="IPR007271">
    <property type="entry name" value="Nuc_sug_transpt"/>
</dbReference>
<name>A0A9P7VAC0_9ASCO</name>
<keyword evidence="2 5" id="KW-0812">Transmembrane</keyword>
<feature type="transmembrane region" description="Helical" evidence="5">
    <location>
        <begin position="159"/>
        <end position="178"/>
    </location>
</feature>
<dbReference type="Proteomes" id="UP000790833">
    <property type="component" value="Unassembled WGS sequence"/>
</dbReference>
<organism evidence="6 7">
    <name type="scientific">Scheffersomyces spartinae</name>
    <dbReference type="NCBI Taxonomy" id="45513"/>
    <lineage>
        <taxon>Eukaryota</taxon>
        <taxon>Fungi</taxon>
        <taxon>Dikarya</taxon>
        <taxon>Ascomycota</taxon>
        <taxon>Saccharomycotina</taxon>
        <taxon>Pichiomycetes</taxon>
        <taxon>Debaryomycetaceae</taxon>
        <taxon>Scheffersomyces</taxon>
    </lineage>
</organism>
<keyword evidence="7" id="KW-1185">Reference proteome</keyword>
<keyword evidence="3 5" id="KW-1133">Transmembrane helix</keyword>
<feature type="transmembrane region" description="Helical" evidence="5">
    <location>
        <begin position="283"/>
        <end position="307"/>
    </location>
</feature>
<keyword evidence="4 5" id="KW-0472">Membrane</keyword>
<comment type="caution">
    <text evidence="6">The sequence shown here is derived from an EMBL/GenBank/DDBJ whole genome shotgun (WGS) entry which is preliminary data.</text>
</comment>
<dbReference type="PANTHER" id="PTHR13146:SF0">
    <property type="entry name" value="SOLUTE CARRIER FAMILY 35 MEMBER F6"/>
    <property type="match status" value="1"/>
</dbReference>
<reference evidence="6" key="1">
    <citation type="submission" date="2021-03" db="EMBL/GenBank/DDBJ databases">
        <authorList>
            <person name="Palmer J.M."/>
        </authorList>
    </citation>
    <scope>NUCLEOTIDE SEQUENCE</scope>
    <source>
        <strain evidence="6">ARV_011</strain>
    </source>
</reference>
<dbReference type="GO" id="GO:0015165">
    <property type="term" value="F:pyrimidine nucleotide-sugar transmembrane transporter activity"/>
    <property type="evidence" value="ECO:0007669"/>
    <property type="project" value="InterPro"/>
</dbReference>
<sequence>MSLLIPLVVVGTLISGAGNSLLTKFQDNQCVKHCSNPDPTKHLKFEQPALQTLQMFVGELAVYLIYHLVYKSLFSNRNGYTAVLESGEEVQDIHPGRNIGLFASLKFALPSTCDLCATTLMNLGLIYTPVSVYQMTRGSLVLFVAIMSVIFLKRHITKLEWVSLGLVTLGVAVVGYSGSQHSGKKTESTTIVVGEDSAALVVFGISLIVIAEICQAVQFVSEEHILKEYPLVPLQLVYFEGFYGVTILTFVMIVLTVILGITLPTKQFEKSPFNLPEALSQMGSSPAVLFSSILIMISIASFNYCGMTLTHQILATSRSTVDTCRTLIVWVLAMFMGWESFHFLQFIGFAILVFGTLCFNGVLEPEKWSYVPGVLKETPNERLIDTIDEQIDRM</sequence>
<gene>
    <name evidence="6" type="ORF">KQ657_000439</name>
</gene>
<evidence type="ECO:0000313" key="7">
    <source>
        <dbReference type="Proteomes" id="UP000790833"/>
    </source>
</evidence>
<evidence type="ECO:0000256" key="5">
    <source>
        <dbReference type="SAM" id="Phobius"/>
    </source>
</evidence>
<proteinExistence type="predicted"/>
<dbReference type="GeneID" id="66113813"/>
<dbReference type="SUPFAM" id="SSF103481">
    <property type="entry name" value="Multidrug resistance efflux transporter EmrE"/>
    <property type="match status" value="1"/>
</dbReference>
<feature type="transmembrane region" description="Helical" evidence="5">
    <location>
        <begin position="241"/>
        <end position="263"/>
    </location>
</feature>
<dbReference type="OrthoDB" id="408493at2759"/>
<evidence type="ECO:0000256" key="3">
    <source>
        <dbReference type="ARBA" id="ARBA00022989"/>
    </source>
</evidence>
<dbReference type="PANTHER" id="PTHR13146">
    <property type="match status" value="1"/>
</dbReference>
<dbReference type="InterPro" id="IPR037185">
    <property type="entry name" value="EmrE-like"/>
</dbReference>
<dbReference type="EMBL" id="JAHMUF010000010">
    <property type="protein sequence ID" value="KAG7193748.1"/>
    <property type="molecule type" value="Genomic_DNA"/>
</dbReference>
<dbReference type="GO" id="GO:0000139">
    <property type="term" value="C:Golgi membrane"/>
    <property type="evidence" value="ECO:0007669"/>
    <property type="project" value="InterPro"/>
</dbReference>
<dbReference type="InterPro" id="IPR012404">
    <property type="entry name" value="UCP036436"/>
</dbReference>
<accession>A0A9P7VAC0</accession>
<evidence type="ECO:0000256" key="1">
    <source>
        <dbReference type="ARBA" id="ARBA00004141"/>
    </source>
</evidence>